<dbReference type="PANTHER" id="PTHR30329:SF21">
    <property type="entry name" value="LIPOPROTEIN YIAD-RELATED"/>
    <property type="match status" value="1"/>
</dbReference>
<reference evidence="12 13" key="1">
    <citation type="submission" date="2018-01" db="EMBL/GenBank/DDBJ databases">
        <title>Metagenomic assembled genomes from two thermal pools in the Uzon Caldera, Kamchatka, Russia.</title>
        <authorList>
            <person name="Wilkins L."/>
            <person name="Ettinger C."/>
        </authorList>
    </citation>
    <scope>NUCLEOTIDE SEQUENCE [LARGE SCALE GENOMIC DNA]</scope>
    <source>
        <strain evidence="11">ARK-04</strain>
        <strain evidence="10">ZAV-08</strain>
    </source>
</reference>
<accession>A0A2N7PQ53</accession>
<dbReference type="AlphaFoldDB" id="A0A2N7PQ53"/>
<evidence type="ECO:0000313" key="12">
    <source>
        <dbReference type="Proteomes" id="UP000235460"/>
    </source>
</evidence>
<dbReference type="Pfam" id="PF00691">
    <property type="entry name" value="OmpA"/>
    <property type="match status" value="1"/>
</dbReference>
<evidence type="ECO:0000313" key="13">
    <source>
        <dbReference type="Proteomes" id="UP000235619"/>
    </source>
</evidence>
<proteinExistence type="inferred from homology"/>
<evidence type="ECO:0000256" key="3">
    <source>
        <dbReference type="ARBA" id="ARBA00023136"/>
    </source>
</evidence>
<dbReference type="EMBL" id="PNJD01000188">
    <property type="protein sequence ID" value="PMP97393.1"/>
    <property type="molecule type" value="Genomic_DNA"/>
</dbReference>
<dbReference type="InterPro" id="IPR036737">
    <property type="entry name" value="OmpA-like_sf"/>
</dbReference>
<dbReference type="EMBL" id="PNIK01000013">
    <property type="protein sequence ID" value="PMP68812.1"/>
    <property type="molecule type" value="Genomic_DNA"/>
</dbReference>
<dbReference type="GO" id="GO:0009279">
    <property type="term" value="C:cell outer membrane"/>
    <property type="evidence" value="ECO:0007669"/>
    <property type="project" value="UniProtKB-SubCell"/>
</dbReference>
<evidence type="ECO:0000256" key="2">
    <source>
        <dbReference type="ARBA" id="ARBA00022729"/>
    </source>
</evidence>
<keyword evidence="3 8" id="KW-0472">Membrane</keyword>
<dbReference type="Proteomes" id="UP000235460">
    <property type="component" value="Unassembled WGS sequence"/>
</dbReference>
<gene>
    <name evidence="8 10" type="primary">pal</name>
    <name evidence="11" type="ORF">C0169_03165</name>
    <name evidence="10" type="ORF">C0190_00880</name>
</gene>
<name>A0A2N7PQ53_9BACT</name>
<protein>
    <recommendedName>
        <fullName evidence="8">Peptidoglycan-associated lipoprotein</fullName>
        <shortName evidence="8">PAL</shortName>
    </recommendedName>
</protein>
<dbReference type="InterPro" id="IPR006665">
    <property type="entry name" value="OmpA-like"/>
</dbReference>
<dbReference type="SUPFAM" id="SSF103088">
    <property type="entry name" value="OmpA-like"/>
    <property type="match status" value="1"/>
</dbReference>
<comment type="caution">
    <text evidence="10">The sequence shown here is derived from an EMBL/GenBank/DDBJ whole genome shotgun (WGS) entry which is preliminary data.</text>
</comment>
<dbReference type="PROSITE" id="PS51257">
    <property type="entry name" value="PROKAR_LIPOPROTEIN"/>
    <property type="match status" value="1"/>
</dbReference>
<dbReference type="Gene3D" id="3.30.1330.60">
    <property type="entry name" value="OmpA-like domain"/>
    <property type="match status" value="1"/>
</dbReference>
<dbReference type="InterPro" id="IPR039001">
    <property type="entry name" value="Pal"/>
</dbReference>
<evidence type="ECO:0000256" key="6">
    <source>
        <dbReference type="ARBA" id="ARBA00023288"/>
    </source>
</evidence>
<feature type="domain" description="OmpA-like" evidence="9">
    <location>
        <begin position="82"/>
        <end position="196"/>
    </location>
</feature>
<evidence type="ECO:0000256" key="8">
    <source>
        <dbReference type="HAMAP-Rule" id="MF_02204"/>
    </source>
</evidence>
<organism evidence="10 12">
    <name type="scientific">Thermodesulfobacterium geofontis</name>
    <dbReference type="NCBI Taxonomy" id="1295609"/>
    <lineage>
        <taxon>Bacteria</taxon>
        <taxon>Pseudomonadati</taxon>
        <taxon>Thermodesulfobacteriota</taxon>
        <taxon>Thermodesulfobacteria</taxon>
        <taxon>Thermodesulfobacteriales</taxon>
        <taxon>Thermodesulfobacteriaceae</taxon>
        <taxon>Thermodesulfobacterium</taxon>
    </lineage>
</organism>
<evidence type="ECO:0000313" key="11">
    <source>
        <dbReference type="EMBL" id="PMP97393.1"/>
    </source>
</evidence>
<dbReference type="InterPro" id="IPR014169">
    <property type="entry name" value="Pal_lipo_C"/>
</dbReference>
<keyword evidence="6 8" id="KW-0449">Lipoprotein</keyword>
<dbReference type="CDD" id="cd07185">
    <property type="entry name" value="OmpA_C-like"/>
    <property type="match status" value="1"/>
</dbReference>
<dbReference type="GO" id="GO:0051301">
    <property type="term" value="P:cell division"/>
    <property type="evidence" value="ECO:0007669"/>
    <property type="project" value="UniProtKB-KW"/>
</dbReference>
<evidence type="ECO:0000313" key="10">
    <source>
        <dbReference type="EMBL" id="PMP68812.1"/>
    </source>
</evidence>
<dbReference type="InterPro" id="IPR050330">
    <property type="entry name" value="Bact_OuterMem_StrucFunc"/>
</dbReference>
<evidence type="ECO:0000256" key="4">
    <source>
        <dbReference type="ARBA" id="ARBA00023139"/>
    </source>
</evidence>
<dbReference type="PANTHER" id="PTHR30329">
    <property type="entry name" value="STATOR ELEMENT OF FLAGELLAR MOTOR COMPLEX"/>
    <property type="match status" value="1"/>
</dbReference>
<comment type="similarity">
    <text evidence="8">Belongs to the Pal lipoprotein family.</text>
</comment>
<dbReference type="Proteomes" id="UP000235619">
    <property type="component" value="Unassembled WGS sequence"/>
</dbReference>
<comment type="subcellular location">
    <subcellularLocation>
        <location evidence="8">Cell outer membrane</location>
        <topology evidence="8">Lipid-anchor</topology>
    </subcellularLocation>
</comment>
<evidence type="ECO:0000259" key="9">
    <source>
        <dbReference type="PROSITE" id="PS51123"/>
    </source>
</evidence>
<keyword evidence="5 8" id="KW-0998">Cell outer membrane</keyword>
<dbReference type="InterPro" id="IPR006664">
    <property type="entry name" value="OMP_bac"/>
</dbReference>
<dbReference type="HAMAP" id="MF_02204">
    <property type="entry name" value="Pal"/>
    <property type="match status" value="1"/>
</dbReference>
<dbReference type="NCBIfam" id="TIGR02802">
    <property type="entry name" value="Pal_lipo"/>
    <property type="match status" value="1"/>
</dbReference>
<keyword evidence="7" id="KW-0131">Cell cycle</keyword>
<evidence type="ECO:0000256" key="7">
    <source>
        <dbReference type="ARBA" id="ARBA00023306"/>
    </source>
</evidence>
<dbReference type="PRINTS" id="PR01021">
    <property type="entry name" value="OMPADOMAIN"/>
</dbReference>
<keyword evidence="1" id="KW-0132">Cell division</keyword>
<keyword evidence="4 8" id="KW-0564">Palmitate</keyword>
<sequence>MKKILFLGIICFFLFSCAKKEVPPVVEVPSSAIEKPEEIKKPEKVEKLPKEKKEIVSNATEEVFKPEEIPPQKEDKEYWKLYGRGSAPLYAIFFDFDEYTIRDDMWDRIKQNVKYLLEHKDVKVELQGNCDERGTNEYNMALGAKRALEVKKVLIKLGIDEERINTISFGEEKPLCKESNEECWALNRRVDFVIIK</sequence>
<keyword evidence="2 8" id="KW-0732">Signal</keyword>
<evidence type="ECO:0000256" key="5">
    <source>
        <dbReference type="ARBA" id="ARBA00023237"/>
    </source>
</evidence>
<evidence type="ECO:0000256" key="1">
    <source>
        <dbReference type="ARBA" id="ARBA00022618"/>
    </source>
</evidence>
<dbReference type="PROSITE" id="PS51123">
    <property type="entry name" value="OMPA_2"/>
    <property type="match status" value="1"/>
</dbReference>